<feature type="domain" description="Tubulin/FtsZ 2-layer sandwich" evidence="12">
    <location>
        <begin position="250"/>
        <end position="401"/>
    </location>
</feature>
<dbReference type="Gene3D" id="1.10.287.600">
    <property type="entry name" value="Helix hairpin bin"/>
    <property type="match status" value="1"/>
</dbReference>
<dbReference type="SMART" id="SM00864">
    <property type="entry name" value="Tubulin"/>
    <property type="match status" value="1"/>
</dbReference>
<protein>
    <recommendedName>
        <fullName evidence="3 9">Tubulin gamma chain</fullName>
    </recommendedName>
</protein>
<dbReference type="FunFam" id="1.10.287.600:FF:000004">
    <property type="entry name" value="Tubulin gamma chain"/>
    <property type="match status" value="1"/>
</dbReference>
<dbReference type="InterPro" id="IPR036525">
    <property type="entry name" value="Tubulin/FtsZ_GTPase_sf"/>
</dbReference>
<keyword evidence="5 9" id="KW-0493">Microtubule</keyword>
<dbReference type="Gene3D" id="3.30.1330.20">
    <property type="entry name" value="Tubulin/FtsZ, C-terminal domain"/>
    <property type="match status" value="1"/>
</dbReference>
<dbReference type="InterPro" id="IPR002454">
    <property type="entry name" value="Gamma_tubulin"/>
</dbReference>
<dbReference type="GO" id="GO:0005874">
    <property type="term" value="C:microtubule"/>
    <property type="evidence" value="ECO:0007669"/>
    <property type="project" value="UniProtKB-KW"/>
</dbReference>
<evidence type="ECO:0000256" key="1">
    <source>
        <dbReference type="ARBA" id="ARBA00004317"/>
    </source>
</evidence>
<keyword evidence="7 9" id="KW-0342">GTP-binding</keyword>
<keyword evidence="6 9" id="KW-0547">Nucleotide-binding</keyword>
<dbReference type="STRING" id="1071381.G8BS10"/>
<evidence type="ECO:0000256" key="10">
    <source>
        <dbReference type="SAM" id="MobiDB-lite"/>
    </source>
</evidence>
<dbReference type="GO" id="GO:0005525">
    <property type="term" value="F:GTP binding"/>
    <property type="evidence" value="ECO:0007669"/>
    <property type="project" value="UniProtKB-UniRule"/>
</dbReference>
<dbReference type="AlphaFoldDB" id="G8BS10"/>
<dbReference type="InterPro" id="IPR008280">
    <property type="entry name" value="Tub_FtsZ_C"/>
</dbReference>
<dbReference type="Pfam" id="PF03953">
    <property type="entry name" value="Tubulin_C"/>
    <property type="match status" value="1"/>
</dbReference>
<dbReference type="OMA" id="HRYISIL"/>
<dbReference type="PRINTS" id="PR01161">
    <property type="entry name" value="TUBULIN"/>
</dbReference>
<dbReference type="InterPro" id="IPR017975">
    <property type="entry name" value="Tubulin_CS"/>
</dbReference>
<keyword evidence="14" id="KW-1185">Reference proteome</keyword>
<sequence>MAGEIITIQIGQCGNQVGKHFWNQLSKEHGIDRDGSCKFDDDPQKNIRDDDTNPFFKKNDSHRYTPRALLFDMEPGAVQDVTNTFPNFFDPRNVSVSRDELGAGNSWSKGYDYGVSNQDELLNIIDKEIDNTENFEGFQLIHSVAGGTGSGLGSNLLELISDRYHKKFISTYSVFPSDESEVVVQPYNTLLTLRRLAENSDASIVFDNNALLNLSSQVFKDPNTSYIHTNQLISSTMSSITNTIRFPSYMYNSMSSIFSTLVPTPDLHFLLPGFTPFTSDYVNNGKDYKRNTAYDVILDLFDKSNSLVSSRVDNPTYFNIYTSLIGSTEQNDISRAILKLQSRINFAPWSSTSIHVNVGRRSSFLPQPEQAVNGFGNRNYVNGMMLANSTSILSVFERTVRTFDKIFAKGAFLNTFRNGKMFQNDWDEFSECREVAQNLINSYSTAEQENYLDDILIEEENIIGNAEAENDIGLDSNII</sequence>
<dbReference type="SMART" id="SM00865">
    <property type="entry name" value="Tubulin_C"/>
    <property type="match status" value="1"/>
</dbReference>
<dbReference type="HOGENOM" id="CLU_015718_1_0_1"/>
<evidence type="ECO:0000256" key="6">
    <source>
        <dbReference type="ARBA" id="ARBA00022741"/>
    </source>
</evidence>
<dbReference type="InterPro" id="IPR018316">
    <property type="entry name" value="Tubulin/FtsZ_2-layer-sand-dom"/>
</dbReference>
<dbReference type="Pfam" id="PF00091">
    <property type="entry name" value="Tubulin"/>
    <property type="match status" value="1"/>
</dbReference>
<evidence type="ECO:0000256" key="4">
    <source>
        <dbReference type="ARBA" id="ARBA00022490"/>
    </source>
</evidence>
<dbReference type="GO" id="GO:0005824">
    <property type="term" value="C:outer plaque of spindle pole body"/>
    <property type="evidence" value="ECO:0007669"/>
    <property type="project" value="EnsemblFungi"/>
</dbReference>
<dbReference type="GO" id="GO:0007052">
    <property type="term" value="P:mitotic spindle organization"/>
    <property type="evidence" value="ECO:0007669"/>
    <property type="project" value="EnsemblFungi"/>
</dbReference>
<keyword evidence="8" id="KW-0206">Cytoskeleton</keyword>
<evidence type="ECO:0000256" key="3">
    <source>
        <dbReference type="ARBA" id="ARBA00018848"/>
    </source>
</evidence>
<gene>
    <name evidence="13" type="primary">TPHA0D04510</name>
    <name evidence="13" type="ordered locus">TPHA_0D04510</name>
</gene>
<dbReference type="GO" id="GO:0051417">
    <property type="term" value="P:microtubule nucleation by spindle pole body"/>
    <property type="evidence" value="ECO:0007669"/>
    <property type="project" value="EnsemblFungi"/>
</dbReference>
<dbReference type="SUPFAM" id="SSF55307">
    <property type="entry name" value="Tubulin C-terminal domain-like"/>
    <property type="match status" value="1"/>
</dbReference>
<proteinExistence type="inferred from homology"/>
<comment type="similarity">
    <text evidence="2 9">Belongs to the tubulin family.</text>
</comment>
<dbReference type="OrthoDB" id="10249382at2759"/>
<evidence type="ECO:0000259" key="12">
    <source>
        <dbReference type="SMART" id="SM00865"/>
    </source>
</evidence>
<dbReference type="Proteomes" id="UP000005666">
    <property type="component" value="Chromosome 4"/>
</dbReference>
<dbReference type="Gene3D" id="3.40.50.1440">
    <property type="entry name" value="Tubulin/FtsZ, GTPase domain"/>
    <property type="match status" value="1"/>
</dbReference>
<dbReference type="InterPro" id="IPR037103">
    <property type="entry name" value="Tubulin/FtsZ-like_C"/>
</dbReference>
<dbReference type="GO" id="GO:0008275">
    <property type="term" value="C:gamma-tubulin small complex"/>
    <property type="evidence" value="ECO:0007669"/>
    <property type="project" value="EnsemblFungi"/>
</dbReference>
<evidence type="ECO:0000259" key="11">
    <source>
        <dbReference type="SMART" id="SM00864"/>
    </source>
</evidence>
<organism evidence="13 14">
    <name type="scientific">Tetrapisispora phaffii (strain ATCC 24235 / CBS 4417 / NBRC 1672 / NRRL Y-8282 / UCD 70-5)</name>
    <name type="common">Yeast</name>
    <name type="synonym">Fabospora phaffii</name>
    <dbReference type="NCBI Taxonomy" id="1071381"/>
    <lineage>
        <taxon>Eukaryota</taxon>
        <taxon>Fungi</taxon>
        <taxon>Dikarya</taxon>
        <taxon>Ascomycota</taxon>
        <taxon>Saccharomycotina</taxon>
        <taxon>Saccharomycetes</taxon>
        <taxon>Saccharomycetales</taxon>
        <taxon>Saccharomycetaceae</taxon>
        <taxon>Tetrapisispora</taxon>
    </lineage>
</organism>
<reference evidence="13 14" key="1">
    <citation type="journal article" date="2011" name="Proc. Natl. Acad. Sci. U.S.A.">
        <title>Evolutionary erosion of yeast sex chromosomes by mating-type switching accidents.</title>
        <authorList>
            <person name="Gordon J.L."/>
            <person name="Armisen D."/>
            <person name="Proux-Wera E."/>
            <person name="Oheigeartaigh S.S."/>
            <person name="Byrne K.P."/>
            <person name="Wolfe K.H."/>
        </authorList>
    </citation>
    <scope>NUCLEOTIDE SEQUENCE [LARGE SCALE GENOMIC DNA]</scope>
    <source>
        <strain evidence="14">ATCC 24235 / CBS 4417 / NBRC 1672 / NRRL Y-8282 / UCD 70-5</strain>
    </source>
</reference>
<dbReference type="GeneID" id="11531114"/>
<keyword evidence="4" id="KW-0963">Cytoplasm</keyword>
<dbReference type="EMBL" id="HE612859">
    <property type="protein sequence ID" value="CCE63085.1"/>
    <property type="molecule type" value="Genomic_DNA"/>
</dbReference>
<dbReference type="GO" id="GO:0005822">
    <property type="term" value="C:inner plaque of spindle pole body"/>
    <property type="evidence" value="ECO:0007669"/>
    <property type="project" value="EnsemblFungi"/>
</dbReference>
<feature type="region of interest" description="Disordered" evidence="10">
    <location>
        <begin position="32"/>
        <end position="53"/>
    </location>
</feature>
<feature type="domain" description="Tubulin/FtsZ GTPase" evidence="11">
    <location>
        <begin position="52"/>
        <end position="248"/>
    </location>
</feature>
<dbReference type="InterPro" id="IPR023123">
    <property type="entry name" value="Tubulin_C"/>
</dbReference>
<dbReference type="SUPFAM" id="SSF52490">
    <property type="entry name" value="Tubulin nucleotide-binding domain-like"/>
    <property type="match status" value="1"/>
</dbReference>
<dbReference type="PROSITE" id="PS00227">
    <property type="entry name" value="TUBULIN"/>
    <property type="match status" value="1"/>
</dbReference>
<evidence type="ECO:0000313" key="13">
    <source>
        <dbReference type="EMBL" id="CCE63085.1"/>
    </source>
</evidence>
<name>G8BS10_TETPH</name>
<dbReference type="InterPro" id="IPR000217">
    <property type="entry name" value="Tubulin"/>
</dbReference>
<evidence type="ECO:0000256" key="9">
    <source>
        <dbReference type="RuleBase" id="RU000352"/>
    </source>
</evidence>
<dbReference type="eggNOG" id="KOG1374">
    <property type="taxonomic scope" value="Eukaryota"/>
</dbReference>
<dbReference type="PANTHER" id="PTHR11588">
    <property type="entry name" value="TUBULIN"/>
    <property type="match status" value="1"/>
</dbReference>
<dbReference type="PRINTS" id="PR01164">
    <property type="entry name" value="GAMMATUBULIN"/>
</dbReference>
<dbReference type="KEGG" id="tpf:TPHA_0D04510"/>
<dbReference type="GO" id="GO:2000767">
    <property type="term" value="P:positive regulation of cytoplasmic translation"/>
    <property type="evidence" value="ECO:0007669"/>
    <property type="project" value="EnsemblFungi"/>
</dbReference>
<evidence type="ECO:0000256" key="2">
    <source>
        <dbReference type="ARBA" id="ARBA00009636"/>
    </source>
</evidence>
<comment type="function">
    <text evidence="9">Tubulin is the major constituent of microtubules, protein filaments consisting of alpha- and beta-tubulin heterodimers. Gamma-tubulin is a key component of the gamma-tubulin ring complex (gTuRC) which mediates microtubule nucleation. The gTuRC regulates the minus-end nucleation of alpha-beta tubulin heterodimers that grow into microtubule protafilaments, a critical step in centrosome duplication and spindle formation.</text>
</comment>
<evidence type="ECO:0000256" key="8">
    <source>
        <dbReference type="ARBA" id="ARBA00023212"/>
    </source>
</evidence>
<evidence type="ECO:0000313" key="14">
    <source>
        <dbReference type="Proteomes" id="UP000005666"/>
    </source>
</evidence>
<evidence type="ECO:0000256" key="7">
    <source>
        <dbReference type="ARBA" id="ARBA00023134"/>
    </source>
</evidence>
<dbReference type="GO" id="GO:0031122">
    <property type="term" value="P:cytoplasmic microtubule organization"/>
    <property type="evidence" value="ECO:0007669"/>
    <property type="project" value="InterPro"/>
</dbReference>
<evidence type="ECO:0000256" key="5">
    <source>
        <dbReference type="ARBA" id="ARBA00022701"/>
    </source>
</evidence>
<dbReference type="RefSeq" id="XP_003685519.1">
    <property type="nucleotide sequence ID" value="XM_003685471.1"/>
</dbReference>
<dbReference type="CDD" id="cd02188">
    <property type="entry name" value="gamma_tubulin"/>
    <property type="match status" value="1"/>
</dbReference>
<accession>G8BS10</accession>
<dbReference type="GO" id="GO:0005200">
    <property type="term" value="F:structural constituent of cytoskeleton"/>
    <property type="evidence" value="ECO:0007669"/>
    <property type="project" value="EnsemblFungi"/>
</dbReference>
<dbReference type="InterPro" id="IPR003008">
    <property type="entry name" value="Tubulin_FtsZ_GTPase"/>
</dbReference>
<comment type="subcellular location">
    <subcellularLocation>
        <location evidence="1">Cytoplasm</location>
        <location evidence="1">Cytoskeleton</location>
        <location evidence="1">Microtubule organizing center</location>
        <location evidence="1">Spindle pole body</location>
    </subcellularLocation>
</comment>